<proteinExistence type="inferred from homology"/>
<dbReference type="InterPro" id="IPR029061">
    <property type="entry name" value="THDP-binding"/>
</dbReference>
<dbReference type="Pfam" id="PF02776">
    <property type="entry name" value="TPP_enzyme_N"/>
    <property type="match status" value="1"/>
</dbReference>
<dbReference type="Gene3D" id="3.40.50.1220">
    <property type="entry name" value="TPP-binding domain"/>
    <property type="match status" value="1"/>
</dbReference>
<evidence type="ECO:0000259" key="4">
    <source>
        <dbReference type="Pfam" id="PF00205"/>
    </source>
</evidence>
<dbReference type="CDD" id="cd07039">
    <property type="entry name" value="TPP_PYR_POX"/>
    <property type="match status" value="1"/>
</dbReference>
<dbReference type="EC" id="1.2.5.1" evidence="7"/>
<comment type="similarity">
    <text evidence="1 3">Belongs to the TPP enzyme family.</text>
</comment>
<evidence type="ECO:0000313" key="8">
    <source>
        <dbReference type="Proteomes" id="UP000643525"/>
    </source>
</evidence>
<sequence length="610" mass="65118">MTEQQPNGADFIVSRLLRWGVDRVYGYPGDGNNALVGAMRRSQQGKDRVDFTQARHEEAAAFMAVGHAKYSGQVGVVTATQGPGAIHLLNGLYDAKLDSVPVVALIGQQPTTTLGSGDQQEADLHTLFQDVASFTLQVSSAEQLPLALDKAFRRALSSSGPSVVIVPQDVQSSAAPEIPHEHGYVQTTPVWRSPTVMPAESDLKDAAEILGAGEKVAFLVGQGARGCGPQVLEFAEKLGAGVTTSLLGKPHVEEDHPLVAGTMGHLGTTASAQVLLSCDTLVIIGSNDPWTEYYPVPGSCRTVQIDNDPAKLGNHYPIDVGIVGDAAATVGRLSALVEPRSGSDWSSLVRRLVTEEAEIAARRSEVPMSGVNPESAARQLSQHLPDDALLAIDVGSSVYWYVRQMQVPPNGTAHLSSTLASMGCSIPYGIAAKNTASNQPVVVLSGDGAMQMLGVNELISVARIWRQWEDPRFVVVVLNNGDLGEVSWEQREKESEPRFPASQALPEFDYAQYAELNGLRGITVNSPEQLAQAYREAFTADRPVVIDVHTDADAPVLPPVPYSLPKTSGMKEAMAAESDGGERPAALMQRYLELEQDRHLPTELSGGAGD</sequence>
<evidence type="ECO:0000256" key="3">
    <source>
        <dbReference type="RuleBase" id="RU362132"/>
    </source>
</evidence>
<dbReference type="InterPro" id="IPR012000">
    <property type="entry name" value="Thiamin_PyroP_enz_cen_dom"/>
</dbReference>
<feature type="domain" description="Thiamine pyrophosphate enzyme TPP-binding" evidence="5">
    <location>
        <begin position="393"/>
        <end position="548"/>
    </location>
</feature>
<dbReference type="EMBL" id="JADBED010000001">
    <property type="protein sequence ID" value="MBE1524009.1"/>
    <property type="molecule type" value="Genomic_DNA"/>
</dbReference>
<dbReference type="SUPFAM" id="SSF52467">
    <property type="entry name" value="DHS-like NAD/FAD-binding domain"/>
    <property type="match status" value="1"/>
</dbReference>
<comment type="caution">
    <text evidence="7">The sequence shown here is derived from an EMBL/GenBank/DDBJ whole genome shotgun (WGS) entry which is preliminary data.</text>
</comment>
<dbReference type="PANTHER" id="PTHR42981">
    <property type="entry name" value="PYRUVATE DEHYDROGENASE [UBIQUINONE]"/>
    <property type="match status" value="1"/>
</dbReference>
<dbReference type="InterPro" id="IPR047211">
    <property type="entry name" value="POXB-like"/>
</dbReference>
<dbReference type="Pfam" id="PF00205">
    <property type="entry name" value="TPP_enzyme_M"/>
    <property type="match status" value="1"/>
</dbReference>
<keyword evidence="7" id="KW-0560">Oxidoreductase</keyword>
<organism evidence="7 8">
    <name type="scientific">Nesterenkonia lutea</name>
    <dbReference type="NCBI Taxonomy" id="272919"/>
    <lineage>
        <taxon>Bacteria</taxon>
        <taxon>Bacillati</taxon>
        <taxon>Actinomycetota</taxon>
        <taxon>Actinomycetes</taxon>
        <taxon>Micrococcales</taxon>
        <taxon>Micrococcaceae</taxon>
        <taxon>Nesterenkonia</taxon>
    </lineage>
</organism>
<keyword evidence="7" id="KW-0670">Pyruvate</keyword>
<gene>
    <name evidence="7" type="ORF">H4W27_001127</name>
</gene>
<dbReference type="Proteomes" id="UP000643525">
    <property type="component" value="Unassembled WGS sequence"/>
</dbReference>
<feature type="domain" description="Thiamine pyrophosphate enzyme N-terminal TPP-binding" evidence="6">
    <location>
        <begin position="7"/>
        <end position="124"/>
    </location>
</feature>
<evidence type="ECO:0000256" key="1">
    <source>
        <dbReference type="ARBA" id="ARBA00007812"/>
    </source>
</evidence>
<protein>
    <submittedName>
        <fullName evidence="7">Pyruvate dehydrogenase (Quinone)</fullName>
        <ecNumber evidence="7">1.2.5.1</ecNumber>
    </submittedName>
</protein>
<dbReference type="GO" id="GO:0052737">
    <property type="term" value="F:pyruvate dehydrogenase (quinone) activity"/>
    <property type="evidence" value="ECO:0007669"/>
    <property type="project" value="UniProtKB-EC"/>
</dbReference>
<dbReference type="RefSeq" id="WP_192595083.1">
    <property type="nucleotide sequence ID" value="NZ_BAAALJ010000020.1"/>
</dbReference>
<dbReference type="InterPro" id="IPR029035">
    <property type="entry name" value="DHS-like_NAD/FAD-binding_dom"/>
</dbReference>
<evidence type="ECO:0000256" key="2">
    <source>
        <dbReference type="ARBA" id="ARBA00023052"/>
    </source>
</evidence>
<dbReference type="InterPro" id="IPR011766">
    <property type="entry name" value="TPP_enzyme_TPP-bd"/>
</dbReference>
<evidence type="ECO:0000259" key="5">
    <source>
        <dbReference type="Pfam" id="PF02775"/>
    </source>
</evidence>
<keyword evidence="2 3" id="KW-0786">Thiamine pyrophosphate</keyword>
<reference evidence="7 8" key="1">
    <citation type="submission" date="2020-10" db="EMBL/GenBank/DDBJ databases">
        <title>Sequencing the genomes of 1000 actinobacteria strains.</title>
        <authorList>
            <person name="Klenk H.-P."/>
        </authorList>
    </citation>
    <scope>NUCLEOTIDE SEQUENCE [LARGE SCALE GENOMIC DNA]</scope>
    <source>
        <strain evidence="7 8">DSM 15666</strain>
    </source>
</reference>
<evidence type="ECO:0000313" key="7">
    <source>
        <dbReference type="EMBL" id="MBE1524009.1"/>
    </source>
</evidence>
<dbReference type="Pfam" id="PF02775">
    <property type="entry name" value="TPP_enzyme_C"/>
    <property type="match status" value="1"/>
</dbReference>
<name>A0ABR9JDK9_9MICC</name>
<accession>A0ABR9JDK9</accession>
<dbReference type="InterPro" id="IPR012001">
    <property type="entry name" value="Thiamin_PyroP_enz_TPP-bd_dom"/>
</dbReference>
<dbReference type="InterPro" id="IPR047210">
    <property type="entry name" value="TPP_PYR_POXB-like"/>
</dbReference>
<dbReference type="NCBIfam" id="NF006129">
    <property type="entry name" value="PRK08273.1"/>
    <property type="match status" value="1"/>
</dbReference>
<evidence type="ECO:0000259" key="6">
    <source>
        <dbReference type="Pfam" id="PF02776"/>
    </source>
</evidence>
<dbReference type="Gene3D" id="3.40.50.970">
    <property type="match status" value="2"/>
</dbReference>
<dbReference type="PANTHER" id="PTHR42981:SF2">
    <property type="entry name" value="PYRUVATE DEHYDROGENASE [UBIQUINONE]"/>
    <property type="match status" value="1"/>
</dbReference>
<keyword evidence="8" id="KW-1185">Reference proteome</keyword>
<dbReference type="SUPFAM" id="SSF52518">
    <property type="entry name" value="Thiamin diphosphate-binding fold (THDP-binding)"/>
    <property type="match status" value="2"/>
</dbReference>
<feature type="domain" description="Thiamine pyrophosphate enzyme central" evidence="4">
    <location>
        <begin position="203"/>
        <end position="333"/>
    </location>
</feature>